<organism evidence="3 4">
    <name type="scientific">Limnovirga soli</name>
    <dbReference type="NCBI Taxonomy" id="2656915"/>
    <lineage>
        <taxon>Bacteria</taxon>
        <taxon>Pseudomonadati</taxon>
        <taxon>Bacteroidota</taxon>
        <taxon>Chitinophagia</taxon>
        <taxon>Chitinophagales</taxon>
        <taxon>Chitinophagaceae</taxon>
        <taxon>Limnovirga</taxon>
    </lineage>
</organism>
<sequence length="150" mass="16686">MKKIISIVCLMVMATSAMAQFKDPVKWTFSATKKSAKVYELSYTAVIEKPWHLYSQTTPKGGPVPTKFTYKANPLATVTGLAKETGTLKNKHEEVFGVDVKYFDGKVVFTQTVTLKAPVKTNISGTIEYMVCDDTECQPPKKIPFDLPLQ</sequence>
<dbReference type="AlphaFoldDB" id="A0A8J8JV76"/>
<comment type="caution">
    <text evidence="3">The sequence shown here is derived from an EMBL/GenBank/DDBJ whole genome shotgun (WGS) entry which is preliminary data.</text>
</comment>
<evidence type="ECO:0000313" key="4">
    <source>
        <dbReference type="Proteomes" id="UP000598971"/>
    </source>
</evidence>
<dbReference type="InterPro" id="IPR036929">
    <property type="entry name" value="DsbDN_sf"/>
</dbReference>
<evidence type="ECO:0000259" key="2">
    <source>
        <dbReference type="Pfam" id="PF11412"/>
    </source>
</evidence>
<name>A0A8J8JV76_9BACT</name>
<dbReference type="EMBL" id="WHPF01000001">
    <property type="protein sequence ID" value="NNV53931.1"/>
    <property type="molecule type" value="Genomic_DNA"/>
</dbReference>
<reference evidence="3" key="1">
    <citation type="submission" date="2019-10" db="EMBL/GenBank/DDBJ databases">
        <title>Draft genome sequence of Panacibacter sp. KCS-6.</title>
        <authorList>
            <person name="Yim K.J."/>
        </authorList>
    </citation>
    <scope>NUCLEOTIDE SEQUENCE</scope>
    <source>
        <strain evidence="3">KCS-6</strain>
    </source>
</reference>
<feature type="domain" description="Thiol:disulfide interchange protein DsbD N-terminal" evidence="2">
    <location>
        <begin position="29"/>
        <end position="142"/>
    </location>
</feature>
<evidence type="ECO:0000313" key="3">
    <source>
        <dbReference type="EMBL" id="NNV53931.1"/>
    </source>
</evidence>
<feature type="chain" id="PRO_5035305594" description="Thiol:disulfide interchange protein DsbD N-terminal domain-containing protein" evidence="1">
    <location>
        <begin position="20"/>
        <end position="150"/>
    </location>
</feature>
<accession>A0A8J8JV76</accession>
<evidence type="ECO:0000256" key="1">
    <source>
        <dbReference type="SAM" id="SignalP"/>
    </source>
</evidence>
<dbReference type="RefSeq" id="WP_171605846.1">
    <property type="nucleotide sequence ID" value="NZ_WHPF01000001.1"/>
</dbReference>
<dbReference type="Pfam" id="PF11412">
    <property type="entry name" value="DsbD_N"/>
    <property type="match status" value="1"/>
</dbReference>
<dbReference type="Proteomes" id="UP000598971">
    <property type="component" value="Unassembled WGS sequence"/>
</dbReference>
<dbReference type="Gene3D" id="2.60.40.1250">
    <property type="entry name" value="Thiol:disulfide interchange protein DsbD, N-terminal domain"/>
    <property type="match status" value="1"/>
</dbReference>
<dbReference type="InterPro" id="IPR028250">
    <property type="entry name" value="DsbDN"/>
</dbReference>
<protein>
    <recommendedName>
        <fullName evidence="2">Thiol:disulfide interchange protein DsbD N-terminal domain-containing protein</fullName>
    </recommendedName>
</protein>
<proteinExistence type="predicted"/>
<gene>
    <name evidence="3" type="ORF">GD597_00580</name>
</gene>
<keyword evidence="4" id="KW-1185">Reference proteome</keyword>
<feature type="signal peptide" evidence="1">
    <location>
        <begin position="1"/>
        <end position="19"/>
    </location>
</feature>
<keyword evidence="1" id="KW-0732">Signal</keyword>